<dbReference type="Proteomes" id="UP001328107">
    <property type="component" value="Unassembled WGS sequence"/>
</dbReference>
<feature type="transmembrane region" description="Helical" evidence="1">
    <location>
        <begin position="231"/>
        <end position="252"/>
    </location>
</feature>
<evidence type="ECO:0000313" key="3">
    <source>
        <dbReference type="Proteomes" id="UP001328107"/>
    </source>
</evidence>
<comment type="caution">
    <text evidence="2">The sequence shown here is derived from an EMBL/GenBank/DDBJ whole genome shotgun (WGS) entry which is preliminary data.</text>
</comment>
<feature type="transmembrane region" description="Helical" evidence="1">
    <location>
        <begin position="84"/>
        <end position="104"/>
    </location>
</feature>
<reference evidence="3" key="1">
    <citation type="submission" date="2022-10" db="EMBL/GenBank/DDBJ databases">
        <title>Genome assembly of Pristionchus species.</title>
        <authorList>
            <person name="Yoshida K."/>
            <person name="Sommer R.J."/>
        </authorList>
    </citation>
    <scope>NUCLEOTIDE SEQUENCE [LARGE SCALE GENOMIC DNA]</scope>
    <source>
        <strain evidence="3">RS5460</strain>
    </source>
</reference>
<dbReference type="AlphaFoldDB" id="A0AAN5IEZ8"/>
<evidence type="ECO:0000256" key="1">
    <source>
        <dbReference type="SAM" id="Phobius"/>
    </source>
</evidence>
<feature type="transmembrane region" description="Helical" evidence="1">
    <location>
        <begin position="124"/>
        <end position="145"/>
    </location>
</feature>
<organism evidence="2 3">
    <name type="scientific">Pristionchus mayeri</name>
    <dbReference type="NCBI Taxonomy" id="1317129"/>
    <lineage>
        <taxon>Eukaryota</taxon>
        <taxon>Metazoa</taxon>
        <taxon>Ecdysozoa</taxon>
        <taxon>Nematoda</taxon>
        <taxon>Chromadorea</taxon>
        <taxon>Rhabditida</taxon>
        <taxon>Rhabditina</taxon>
        <taxon>Diplogasteromorpha</taxon>
        <taxon>Diplogasteroidea</taxon>
        <taxon>Neodiplogasteridae</taxon>
        <taxon>Pristionchus</taxon>
    </lineage>
</organism>
<gene>
    <name evidence="2" type="ORF">PMAYCL1PPCAC_31935</name>
</gene>
<accession>A0AAN5IEZ8</accession>
<protein>
    <submittedName>
        <fullName evidence="2">Uncharacterized protein</fullName>
    </submittedName>
</protein>
<feature type="transmembrane region" description="Helical" evidence="1">
    <location>
        <begin position="264"/>
        <end position="290"/>
    </location>
</feature>
<name>A0AAN5IEZ8_9BILA</name>
<feature type="non-terminal residue" evidence="2">
    <location>
        <position position="1"/>
    </location>
</feature>
<dbReference type="EMBL" id="BTRK01000006">
    <property type="protein sequence ID" value="GMR61740.1"/>
    <property type="molecule type" value="Genomic_DNA"/>
</dbReference>
<feature type="transmembrane region" description="Helical" evidence="1">
    <location>
        <begin position="53"/>
        <end position="72"/>
    </location>
</feature>
<proteinExistence type="predicted"/>
<sequence length="313" mass="35764">PTFSTGKYFPVYISQDFLYPSLYNLYLVLIGDIIRADYIVSFQFIKINLLIKFSFYPILLQIILCGVAKCLIRGISSCEFKYGVYLFAIELAFDFGLLLFIVSISFNQMFLVLQPHNCFVYSNKIIQCIFTAFVWLCSITVMYAFKTPLCKRCVHEDGRLIDSCILDLFKDNIEVNNYGILTGFIIFIRKAVYWAYDVLPLCCVPLYAIAALALTCKRRSLSQSRRSDWKVMLHGLLIFVVYGIASLINYVLSLHAQDELTGLIAQFLIFLDVTTVLAIPLSVFLSVPALRTYPSTLVRRCTKGIDSRVFTIQ</sequence>
<keyword evidence="1" id="KW-0812">Transmembrane</keyword>
<evidence type="ECO:0000313" key="2">
    <source>
        <dbReference type="EMBL" id="GMR61740.1"/>
    </source>
</evidence>
<feature type="transmembrane region" description="Helical" evidence="1">
    <location>
        <begin position="198"/>
        <end position="216"/>
    </location>
</feature>
<keyword evidence="3" id="KW-1185">Reference proteome</keyword>
<keyword evidence="1" id="KW-1133">Transmembrane helix</keyword>
<keyword evidence="1" id="KW-0472">Membrane</keyword>